<evidence type="ECO:0000256" key="1">
    <source>
        <dbReference type="SAM" id="MobiDB-lite"/>
    </source>
</evidence>
<name>A0A382D7W8_9ZZZZ</name>
<gene>
    <name evidence="2" type="ORF">METZ01_LOCUS187073</name>
</gene>
<evidence type="ECO:0000313" key="2">
    <source>
        <dbReference type="EMBL" id="SVB34219.1"/>
    </source>
</evidence>
<protein>
    <submittedName>
        <fullName evidence="2">Uncharacterized protein</fullName>
    </submittedName>
</protein>
<reference evidence="2" key="1">
    <citation type="submission" date="2018-05" db="EMBL/GenBank/DDBJ databases">
        <authorList>
            <person name="Lanie J.A."/>
            <person name="Ng W.-L."/>
            <person name="Kazmierczak K.M."/>
            <person name="Andrzejewski T.M."/>
            <person name="Davidsen T.M."/>
            <person name="Wayne K.J."/>
            <person name="Tettelin H."/>
            <person name="Glass J.I."/>
            <person name="Rusch D."/>
            <person name="Podicherti R."/>
            <person name="Tsui H.-C.T."/>
            <person name="Winkler M.E."/>
        </authorList>
    </citation>
    <scope>NUCLEOTIDE SEQUENCE</scope>
</reference>
<dbReference type="AlphaFoldDB" id="A0A382D7W8"/>
<sequence>VLGVAACGGSESSGEASSAPTEAAEPAAPVPPPTTAPLGMGFIMMSEGSQLHLTEDSYLEESDCTARVSARGDAEEFASCMAVPASAICIQVSEGARASDRWWECFVEEEACEEANAGHEMIRETGGYVREVVRACGETEMASVFASM</sequence>
<feature type="compositionally biased region" description="Low complexity" evidence="1">
    <location>
        <begin position="1"/>
        <end position="27"/>
    </location>
</feature>
<dbReference type="EMBL" id="UINC01037948">
    <property type="protein sequence ID" value="SVB34219.1"/>
    <property type="molecule type" value="Genomic_DNA"/>
</dbReference>
<organism evidence="2">
    <name type="scientific">marine metagenome</name>
    <dbReference type="NCBI Taxonomy" id="408172"/>
    <lineage>
        <taxon>unclassified sequences</taxon>
        <taxon>metagenomes</taxon>
        <taxon>ecological metagenomes</taxon>
    </lineage>
</organism>
<accession>A0A382D7W8</accession>
<feature type="region of interest" description="Disordered" evidence="1">
    <location>
        <begin position="1"/>
        <end position="36"/>
    </location>
</feature>
<feature type="non-terminal residue" evidence="2">
    <location>
        <position position="1"/>
    </location>
</feature>
<proteinExistence type="predicted"/>